<evidence type="ECO:0000256" key="2">
    <source>
        <dbReference type="ARBA" id="ARBA00022670"/>
    </source>
</evidence>
<feature type="domain" description="NlpC/P60" evidence="5">
    <location>
        <begin position="291"/>
        <end position="413"/>
    </location>
</feature>
<dbReference type="EMBL" id="JALAWA010000007">
    <property type="protein sequence ID" value="MCY9185615.1"/>
    <property type="molecule type" value="Genomic_DNA"/>
</dbReference>
<evidence type="ECO:0000256" key="1">
    <source>
        <dbReference type="ARBA" id="ARBA00007074"/>
    </source>
</evidence>
<keyword evidence="4" id="KW-0788">Thiol protease</keyword>
<evidence type="ECO:0000259" key="5">
    <source>
        <dbReference type="PROSITE" id="PS51935"/>
    </source>
</evidence>
<dbReference type="GO" id="GO:0008234">
    <property type="term" value="F:cysteine-type peptidase activity"/>
    <property type="evidence" value="ECO:0007669"/>
    <property type="project" value="UniProtKB-KW"/>
</dbReference>
<dbReference type="PROSITE" id="PS51935">
    <property type="entry name" value="NLPC_P60"/>
    <property type="match status" value="3"/>
</dbReference>
<name>A0A9Q4ELP5_9BACI</name>
<keyword evidence="2" id="KW-0645">Protease</keyword>
<comment type="similarity">
    <text evidence="1">Belongs to the peptidase C40 family.</text>
</comment>
<dbReference type="InterPro" id="IPR051202">
    <property type="entry name" value="Peptidase_C40"/>
</dbReference>
<proteinExistence type="inferred from homology"/>
<evidence type="ECO:0000313" key="6">
    <source>
        <dbReference type="EMBL" id="MCY9185615.1"/>
    </source>
</evidence>
<evidence type="ECO:0000313" key="7">
    <source>
        <dbReference type="Proteomes" id="UP001073053"/>
    </source>
</evidence>
<dbReference type="RefSeq" id="WP_095712877.1">
    <property type="nucleotide sequence ID" value="NZ_JAHLNF010000001.1"/>
</dbReference>
<feature type="domain" description="NlpC/P60" evidence="5">
    <location>
        <begin position="33"/>
        <end position="159"/>
    </location>
</feature>
<protein>
    <submittedName>
        <fullName evidence="6">C40 family peptidase</fullName>
    </submittedName>
</protein>
<dbReference type="Proteomes" id="UP001073053">
    <property type="component" value="Unassembled WGS sequence"/>
</dbReference>
<organism evidence="6 7">
    <name type="scientific">Bacillus halotolerans</name>
    <dbReference type="NCBI Taxonomy" id="260554"/>
    <lineage>
        <taxon>Bacteria</taxon>
        <taxon>Bacillati</taxon>
        <taxon>Bacillota</taxon>
        <taxon>Bacilli</taxon>
        <taxon>Bacillales</taxon>
        <taxon>Bacillaceae</taxon>
        <taxon>Bacillus</taxon>
    </lineage>
</organism>
<dbReference type="InterPro" id="IPR000064">
    <property type="entry name" value="NLP_P60_dom"/>
</dbReference>
<comment type="caution">
    <text evidence="6">The sequence shown here is derived from an EMBL/GenBank/DDBJ whole genome shotgun (WGS) entry which is preliminary data.</text>
</comment>
<evidence type="ECO:0000256" key="4">
    <source>
        <dbReference type="ARBA" id="ARBA00022807"/>
    </source>
</evidence>
<dbReference type="InterPro" id="IPR038765">
    <property type="entry name" value="Papain-like_cys_pep_sf"/>
</dbReference>
<sequence length="413" mass="45157">MNTLANWKKFLLVAVMICFLVPIMTKADIAEADAKSDLIISEAKKLLGYKYRYGGETLKEGFDSSGLIQYVFGQADIHLPRSVNDQSKVGTAVKPADLKPGDILFFKKEGSSGTAPTHAALYIGDGQMIHSTLSKGVIVTNYKKSSYWSGSYIGAKRVAADPETADVAVVQEAEKYLGIPYVFGGSTPSEGFDCSGLVQYVFKQALDIYLPRSAEQQWAVGEKVAFQNIKPGDVIYFSNTYKTGISHAGIYAGGGRFIQASRSEKVTISYLSEDYWKSKMTGIRRFNNLTIPKENPIVSEATLYIGEVPYKKGGISPETGFDTSGFIQYVYQKAAGISLPRYATSQYKAGTKVDKADLKPGDIVFFQSTSLNPAIYIGNGQVVHVTLTNGVTITNMNTSTYWKDKYAGSIRVQ</sequence>
<reference evidence="6" key="1">
    <citation type="submission" date="2022-02" db="EMBL/GenBank/DDBJ databases">
        <title>Crop Bioprotection Bacillus Genome Sequencing.</title>
        <authorList>
            <person name="Dunlap C."/>
        </authorList>
    </citation>
    <scope>NUCLEOTIDE SEQUENCE</scope>
    <source>
        <strain evidence="6">EC49O2N-C10</strain>
    </source>
</reference>
<dbReference type="Gene3D" id="3.90.1720.10">
    <property type="entry name" value="endopeptidase domain like (from Nostoc punctiforme)"/>
    <property type="match status" value="3"/>
</dbReference>
<dbReference type="PANTHER" id="PTHR47053:SF1">
    <property type="entry name" value="MUREIN DD-ENDOPEPTIDASE MEPH-RELATED"/>
    <property type="match status" value="1"/>
</dbReference>
<keyword evidence="3" id="KW-0378">Hydrolase</keyword>
<dbReference type="PANTHER" id="PTHR47053">
    <property type="entry name" value="MUREIN DD-ENDOPEPTIDASE MEPH-RELATED"/>
    <property type="match status" value="1"/>
</dbReference>
<dbReference type="AlphaFoldDB" id="A0A9Q4ELP5"/>
<evidence type="ECO:0000256" key="3">
    <source>
        <dbReference type="ARBA" id="ARBA00022801"/>
    </source>
</evidence>
<dbReference type="Pfam" id="PF00877">
    <property type="entry name" value="NLPC_P60"/>
    <property type="match status" value="3"/>
</dbReference>
<gene>
    <name evidence="6" type="ORF">MOF03_13330</name>
</gene>
<dbReference type="SUPFAM" id="SSF54001">
    <property type="entry name" value="Cysteine proteinases"/>
    <property type="match status" value="3"/>
</dbReference>
<feature type="domain" description="NlpC/P60" evidence="5">
    <location>
        <begin position="163"/>
        <end position="287"/>
    </location>
</feature>
<dbReference type="GO" id="GO:0006508">
    <property type="term" value="P:proteolysis"/>
    <property type="evidence" value="ECO:0007669"/>
    <property type="project" value="UniProtKB-KW"/>
</dbReference>
<accession>A0A9Q4ELP5</accession>